<evidence type="ECO:0000256" key="1">
    <source>
        <dbReference type="SAM" id="Phobius"/>
    </source>
</evidence>
<keyword evidence="1" id="KW-0812">Transmembrane</keyword>
<feature type="transmembrane region" description="Helical" evidence="1">
    <location>
        <begin position="45"/>
        <end position="65"/>
    </location>
</feature>
<dbReference type="GO" id="GO:0007131">
    <property type="term" value="P:reciprocal meiotic recombination"/>
    <property type="evidence" value="ECO:0007669"/>
    <property type="project" value="TreeGrafter"/>
</dbReference>
<proteinExistence type="predicted"/>
<name>A0AAD1Y300_EUPCR</name>
<sequence>MVNPLAQKNPQKRSFANKMLHAFKGIDIYGKPIVMTYDGADKFKTFMGAVISLLIMSTIFVYFLFGIRDVVSKSETSMSKNTIFTDLENDKEVHYIGEKGIMFGFSIDDDNGGDLIQQPSYVSYSFKQVSQTYTKSSSGDSERERIKTTIENQFCGNNSFTDIPIESITRLGIDKFHCPKYKNYTVAGNYYSERFDYIEIKFYKCNPAYSSVPCASDIDDVLTHSKLTFSFQNTFFDLTNFTDPAQNYLDGQFYWDIMPGFRKKNDIYIRKNEATLHDQLVQLFNTEERNFYQIQDSRDQIELEGDDGQFASIYIRFDPYRDQYDRRVFSFGDLMGQVGGIYEVLLLTGMLVVGIFSERLLISSILNKIYQIDKTREKQIVKNKNTMAKTFPLNMLNTGKNFGKSRKELVRAIEEETPPANKRDIFMNKIKHNMQSRSKFRYGYREIFGYIFCCAWIRPKRKMRKNALLRKQVYFKNGSMKLKEELDCISVIKSIRQLKVISRILLSRQHNFFMRFNQKNVINSSSDSSDEEFQLGAKQTLVEGTEKMNNKIEKLVELYRRKEMNEIEKKILKGVIQENMSDGNEGLSSEEEEVVLTESVYSRGTNNDIANIDSGRPSLNEEKASKKHKRVNAFGERWCETFKDIDTKSPNKGVFKAVAALNNDTLEQKNISIKTEKIPRLQKSSNEESKAIEEGDSMLDEFELKDIENMLNDGKSYKL</sequence>
<dbReference type="Proteomes" id="UP001295684">
    <property type="component" value="Unassembled WGS sequence"/>
</dbReference>
<organism evidence="2 3">
    <name type="scientific">Euplotes crassus</name>
    <dbReference type="NCBI Taxonomy" id="5936"/>
    <lineage>
        <taxon>Eukaryota</taxon>
        <taxon>Sar</taxon>
        <taxon>Alveolata</taxon>
        <taxon>Ciliophora</taxon>
        <taxon>Intramacronucleata</taxon>
        <taxon>Spirotrichea</taxon>
        <taxon>Hypotrichia</taxon>
        <taxon>Euplotida</taxon>
        <taxon>Euplotidae</taxon>
        <taxon>Moneuplotes</taxon>
    </lineage>
</organism>
<evidence type="ECO:0000313" key="2">
    <source>
        <dbReference type="EMBL" id="CAI2383865.1"/>
    </source>
</evidence>
<keyword evidence="3" id="KW-1185">Reference proteome</keyword>
<gene>
    <name evidence="2" type="ORF">ECRASSUSDP1_LOCUS25378</name>
</gene>
<dbReference type="AlphaFoldDB" id="A0AAD1Y300"/>
<evidence type="ECO:0000313" key="3">
    <source>
        <dbReference type="Proteomes" id="UP001295684"/>
    </source>
</evidence>
<accession>A0AAD1Y300</accession>
<keyword evidence="1" id="KW-1133">Transmembrane helix</keyword>
<keyword evidence="1" id="KW-0472">Membrane</keyword>
<dbReference type="EMBL" id="CAMPGE010026172">
    <property type="protein sequence ID" value="CAI2383865.1"/>
    <property type="molecule type" value="Genomic_DNA"/>
</dbReference>
<dbReference type="PANTHER" id="PTHR31398">
    <property type="entry name" value="MEIOTIC NUCLEAR DIVISION PROTEIN 1 HOMOLOG"/>
    <property type="match status" value="1"/>
</dbReference>
<feature type="transmembrane region" description="Helical" evidence="1">
    <location>
        <begin position="334"/>
        <end position="356"/>
    </location>
</feature>
<dbReference type="GO" id="GO:0005634">
    <property type="term" value="C:nucleus"/>
    <property type="evidence" value="ECO:0007669"/>
    <property type="project" value="TreeGrafter"/>
</dbReference>
<protein>
    <submittedName>
        <fullName evidence="2">Uncharacterized protein</fullName>
    </submittedName>
</protein>
<reference evidence="2" key="1">
    <citation type="submission" date="2023-07" db="EMBL/GenBank/DDBJ databases">
        <authorList>
            <consortium name="AG Swart"/>
            <person name="Singh M."/>
            <person name="Singh A."/>
            <person name="Seah K."/>
            <person name="Emmerich C."/>
        </authorList>
    </citation>
    <scope>NUCLEOTIDE SEQUENCE</scope>
    <source>
        <strain evidence="2">DP1</strain>
    </source>
</reference>
<dbReference type="PANTHER" id="PTHR31398:SF0">
    <property type="entry name" value="MEIOTIC NUCLEAR DIVISION PROTEIN 1 HOMOLOG"/>
    <property type="match status" value="1"/>
</dbReference>
<comment type="caution">
    <text evidence="2">The sequence shown here is derived from an EMBL/GenBank/DDBJ whole genome shotgun (WGS) entry which is preliminary data.</text>
</comment>